<dbReference type="AlphaFoldDB" id="A0A917AMW9"/>
<reference evidence="1" key="2">
    <citation type="submission" date="2020-09" db="EMBL/GenBank/DDBJ databases">
        <authorList>
            <person name="Sun Q."/>
            <person name="Zhou Y."/>
        </authorList>
    </citation>
    <scope>NUCLEOTIDE SEQUENCE</scope>
    <source>
        <strain evidence="1">CGMCC 1.15388</strain>
    </source>
</reference>
<comment type="caution">
    <text evidence="1">The sequence shown here is derived from an EMBL/GenBank/DDBJ whole genome shotgun (WGS) entry which is preliminary data.</text>
</comment>
<dbReference type="Proteomes" id="UP000633136">
    <property type="component" value="Unassembled WGS sequence"/>
</dbReference>
<reference evidence="1" key="1">
    <citation type="journal article" date="2014" name="Int. J. Syst. Evol. Microbiol.">
        <title>Complete genome sequence of Corynebacterium casei LMG S-19264T (=DSM 44701T), isolated from a smear-ripened cheese.</title>
        <authorList>
            <consortium name="US DOE Joint Genome Institute (JGI-PGF)"/>
            <person name="Walter F."/>
            <person name="Albersmeier A."/>
            <person name="Kalinowski J."/>
            <person name="Ruckert C."/>
        </authorList>
    </citation>
    <scope>NUCLEOTIDE SEQUENCE</scope>
    <source>
        <strain evidence="1">CGMCC 1.15388</strain>
    </source>
</reference>
<dbReference type="EMBL" id="BMIS01000001">
    <property type="protein sequence ID" value="GGE60590.1"/>
    <property type="molecule type" value="Genomic_DNA"/>
</dbReference>
<keyword evidence="2" id="KW-1185">Reference proteome</keyword>
<protein>
    <submittedName>
        <fullName evidence="1">Uncharacterized protein</fullName>
    </submittedName>
</protein>
<organism evidence="1 2">
    <name type="scientific">Nesterenkonia cremea</name>
    <dbReference type="NCBI Taxonomy" id="1882340"/>
    <lineage>
        <taxon>Bacteria</taxon>
        <taxon>Bacillati</taxon>
        <taxon>Actinomycetota</taxon>
        <taxon>Actinomycetes</taxon>
        <taxon>Micrococcales</taxon>
        <taxon>Micrococcaceae</taxon>
        <taxon>Nesterenkonia</taxon>
    </lineage>
</organism>
<gene>
    <name evidence="1" type="ORF">GCM10011401_04360</name>
</gene>
<accession>A0A917AMW9</accession>
<name>A0A917AMW9_9MICC</name>
<evidence type="ECO:0000313" key="1">
    <source>
        <dbReference type="EMBL" id="GGE60590.1"/>
    </source>
</evidence>
<sequence>MSASITACSRDWPTARSTQVRAAATASHLSQTQPAVEELATPHTRLGHEGWGVGVGRLWAEVLPPPHPSASGRLAGTKIKICG</sequence>
<proteinExistence type="predicted"/>
<evidence type="ECO:0000313" key="2">
    <source>
        <dbReference type="Proteomes" id="UP000633136"/>
    </source>
</evidence>